<dbReference type="Proteomes" id="UP000182063">
    <property type="component" value="Chromosome"/>
</dbReference>
<dbReference type="EMBL" id="CP018221">
    <property type="protein sequence ID" value="API59624.1"/>
    <property type="molecule type" value="Genomic_DNA"/>
</dbReference>
<evidence type="ECO:0000313" key="2">
    <source>
        <dbReference type="EMBL" id="API59624.1"/>
    </source>
</evidence>
<evidence type="ECO:0000259" key="1">
    <source>
        <dbReference type="PROSITE" id="PS50164"/>
    </source>
</evidence>
<name>A0A1L3ZVE3_9SPHN</name>
<dbReference type="KEGG" id="sphj:BSL82_10095"/>
<protein>
    <recommendedName>
        <fullName evidence="1">GIY-YIG domain-containing protein</fullName>
    </recommendedName>
</protein>
<dbReference type="PROSITE" id="PS50164">
    <property type="entry name" value="GIY_YIG"/>
    <property type="match status" value="1"/>
</dbReference>
<dbReference type="InterPro" id="IPR035901">
    <property type="entry name" value="GIY-YIG_endonuc_sf"/>
</dbReference>
<organism evidence="2 3">
    <name type="scientific">Tardibacter chloracetimidivorans</name>
    <dbReference type="NCBI Taxonomy" id="1921510"/>
    <lineage>
        <taxon>Bacteria</taxon>
        <taxon>Pseudomonadati</taxon>
        <taxon>Pseudomonadota</taxon>
        <taxon>Alphaproteobacteria</taxon>
        <taxon>Sphingomonadales</taxon>
        <taxon>Sphingomonadaceae</taxon>
        <taxon>Tardibacter</taxon>
    </lineage>
</organism>
<dbReference type="STRING" id="1921510.BSL82_10095"/>
<reference evidence="3" key="1">
    <citation type="submission" date="2016-11" db="EMBL/GenBank/DDBJ databases">
        <title>Complete Genome Sequence of alachlor-degrading Sphingomonas sp. strain JJ-A5.</title>
        <authorList>
            <person name="Lee H."/>
            <person name="Ka J.-O."/>
        </authorList>
    </citation>
    <scope>NUCLEOTIDE SEQUENCE [LARGE SCALE GENOMIC DNA]</scope>
    <source>
        <strain evidence="3">JJ-A5</strain>
    </source>
</reference>
<proteinExistence type="predicted"/>
<dbReference type="AlphaFoldDB" id="A0A1L3ZVE3"/>
<feature type="domain" description="GIY-YIG" evidence="1">
    <location>
        <begin position="65"/>
        <end position="160"/>
    </location>
</feature>
<dbReference type="InterPro" id="IPR000305">
    <property type="entry name" value="GIY-YIG_endonuc"/>
</dbReference>
<dbReference type="SUPFAM" id="SSF82771">
    <property type="entry name" value="GIY-YIG endonuclease"/>
    <property type="match status" value="1"/>
</dbReference>
<keyword evidence="3" id="KW-1185">Reference proteome</keyword>
<dbReference type="Pfam" id="PF01541">
    <property type="entry name" value="GIY-YIG"/>
    <property type="match status" value="1"/>
</dbReference>
<sequence>MQKITHKEEHTDTRTYKAVGDKPVISVLSVITALRAERELPCTLRRFSDGATGTRPAAGWREAHVFGGVYALSDPDGRVRYIGSATDIGRRFVTHLKCRDNAKVGSGTQARKRWMFALLGAGHQPRLWLLERIDDPGAMRIAESRWIAEAQAVGEADLNIRA</sequence>
<dbReference type="CDD" id="cd00719">
    <property type="entry name" value="GIY-YIG_SF"/>
    <property type="match status" value="1"/>
</dbReference>
<gene>
    <name evidence="2" type="ORF">BSL82_10095</name>
</gene>
<accession>A0A1L3ZVE3</accession>
<evidence type="ECO:0000313" key="3">
    <source>
        <dbReference type="Proteomes" id="UP000182063"/>
    </source>
</evidence>